<reference evidence="3 4" key="1">
    <citation type="journal article" date="2003" name="Nature">
        <title>The genome of a motile marine Synechococcus.</title>
        <authorList>
            <person name="Palenik B."/>
            <person name="Brahamsha B."/>
            <person name="Larimer F."/>
            <person name="Land M."/>
            <person name="Hauser L."/>
            <person name="Chain P."/>
            <person name="Lamerdin J."/>
            <person name="Regala W."/>
            <person name="Allen E.A."/>
            <person name="McCarren J."/>
            <person name="Paulsen I."/>
            <person name="Dufresne A."/>
            <person name="Partensky F."/>
            <person name="Webb E."/>
            <person name="Waterbury J."/>
        </authorList>
    </citation>
    <scope>NUCLEOTIDE SEQUENCE [LARGE SCALE GENOMIC DNA]</scope>
    <source>
        <strain evidence="3 4">WH8102</strain>
    </source>
</reference>
<dbReference type="KEGG" id="syw:SYNW2013"/>
<organism evidence="3 4">
    <name type="scientific">Parasynechococcus marenigrum (strain WH8102)</name>
    <dbReference type="NCBI Taxonomy" id="84588"/>
    <lineage>
        <taxon>Bacteria</taxon>
        <taxon>Bacillati</taxon>
        <taxon>Cyanobacteriota</taxon>
        <taxon>Cyanophyceae</taxon>
        <taxon>Synechococcales</taxon>
        <taxon>Prochlorococcaceae</taxon>
        <taxon>Parasynechococcus</taxon>
        <taxon>Parasynechococcus marenigrum</taxon>
    </lineage>
</organism>
<sequence length="441" mass="49457">MSGLFDNIHPELDQAGAIEILATDFQDLESDSDYYMAVSHLVNFPGQFANEALLNFLGRVSTESAVLLAQRKAVEVLARLGVTQAQANIASFLDSSDIYMVENAAWALAQIGCKDQAVHQRLIRLLHDSTQNQRVLIQSLSKLSVFAALSTITPLMDHEKSSVRGAAIAATIHLSGDRTRLADLADHLYVANQMDRQSAVQDVIDAGGIELMSSLLQAPISPAFRMRAVRALVDRSSGEQLKNSALSAVDQVLRDDPRLITVLHHYGDPLPTQLLVEGLFHPDFSRCYLSMQTLLDRDPDEVWTQVWASWHKKAHNDYGAHYFMMHLFGLIRNWSHEALASIHDILSDAIRDRRPQFRKSPSAALLSFAILFPGQCDHFLKDGLTTVMQPFWDFRYTSLLLLQSPELSQIRSQNLDVVSNLSQSDPDYFVRWKAQSILQYT</sequence>
<protein>
    <submittedName>
        <fullName evidence="3">Bilin biosynthesis protein (CpeY)</fullName>
    </submittedName>
</protein>
<gene>
    <name evidence="3" type="primary">cpeY</name>
    <name evidence="3" type="ordered locus">SYNW2013</name>
</gene>
<dbReference type="eggNOG" id="COG1413">
    <property type="taxonomic scope" value="Bacteria"/>
</dbReference>
<evidence type="ECO:0000313" key="4">
    <source>
        <dbReference type="Proteomes" id="UP000001422"/>
    </source>
</evidence>
<evidence type="ECO:0000256" key="1">
    <source>
        <dbReference type="ARBA" id="ARBA00022549"/>
    </source>
</evidence>
<dbReference type="InterPro" id="IPR016024">
    <property type="entry name" value="ARM-type_fold"/>
</dbReference>
<dbReference type="EMBL" id="BX569694">
    <property type="protein sequence ID" value="CAE08528.1"/>
    <property type="molecule type" value="Genomic_DNA"/>
</dbReference>
<proteinExistence type="predicted"/>
<keyword evidence="1" id="KW-0042">Antenna complex</keyword>
<dbReference type="GO" id="GO:0030089">
    <property type="term" value="C:phycobilisome"/>
    <property type="evidence" value="ECO:0007669"/>
    <property type="project" value="UniProtKB-KW"/>
</dbReference>
<dbReference type="Gene3D" id="1.25.10.10">
    <property type="entry name" value="Leucine-rich Repeat Variant"/>
    <property type="match status" value="1"/>
</dbReference>
<dbReference type="InterPro" id="IPR011989">
    <property type="entry name" value="ARM-like"/>
</dbReference>
<accession>Q7U4Q4</accession>
<dbReference type="Proteomes" id="UP000001422">
    <property type="component" value="Chromosome"/>
</dbReference>
<dbReference type="SUPFAM" id="SSF48371">
    <property type="entry name" value="ARM repeat"/>
    <property type="match status" value="1"/>
</dbReference>
<dbReference type="STRING" id="84588.SYNW2013"/>
<dbReference type="AlphaFoldDB" id="Q7U4Q4"/>
<keyword evidence="2" id="KW-0605">Phycobilisome</keyword>
<dbReference type="HOGENOM" id="CLU_050203_0_0_3"/>
<dbReference type="Pfam" id="PF13646">
    <property type="entry name" value="HEAT_2"/>
    <property type="match status" value="1"/>
</dbReference>
<evidence type="ECO:0000313" key="3">
    <source>
        <dbReference type="EMBL" id="CAE08528.1"/>
    </source>
</evidence>
<evidence type="ECO:0000256" key="2">
    <source>
        <dbReference type="ARBA" id="ARBA00022738"/>
    </source>
</evidence>
<dbReference type="RefSeq" id="WP_011128871.1">
    <property type="nucleotide sequence ID" value="NC_005070.1"/>
</dbReference>
<keyword evidence="4" id="KW-1185">Reference proteome</keyword>
<name>Q7U4Q4_PARMW</name>